<dbReference type="RefSeq" id="WP_346786029.1">
    <property type="nucleotide sequence ID" value="NZ_JBDLBR010000006.1"/>
</dbReference>
<accession>A0ABV0D0Z7</accession>
<proteinExistence type="predicted"/>
<dbReference type="EMBL" id="JBDLBR010000006">
    <property type="protein sequence ID" value="MEN7538570.1"/>
    <property type="molecule type" value="Genomic_DNA"/>
</dbReference>
<comment type="caution">
    <text evidence="1">The sequence shown here is derived from an EMBL/GenBank/DDBJ whole genome shotgun (WGS) entry which is preliminary data.</text>
</comment>
<evidence type="ECO:0008006" key="3">
    <source>
        <dbReference type="Google" id="ProtNLM"/>
    </source>
</evidence>
<name>A0ABV0D0Z7_9SPHN</name>
<evidence type="ECO:0000313" key="1">
    <source>
        <dbReference type="EMBL" id="MEN7538570.1"/>
    </source>
</evidence>
<evidence type="ECO:0000313" key="2">
    <source>
        <dbReference type="Proteomes" id="UP001484535"/>
    </source>
</evidence>
<organism evidence="1 2">
    <name type="scientific">Aurantiacibacter flavus</name>
    <dbReference type="NCBI Taxonomy" id="3145232"/>
    <lineage>
        <taxon>Bacteria</taxon>
        <taxon>Pseudomonadati</taxon>
        <taxon>Pseudomonadota</taxon>
        <taxon>Alphaproteobacteria</taxon>
        <taxon>Sphingomonadales</taxon>
        <taxon>Erythrobacteraceae</taxon>
        <taxon>Aurantiacibacter</taxon>
    </lineage>
</organism>
<sequence>MKARIYKLTEYLQRVEERLSLEQQRKQPNSLALLQLRHLRLRIRNALSRTLLRLAKPHARAT</sequence>
<gene>
    <name evidence="1" type="ORF">ABDJ38_15420</name>
</gene>
<keyword evidence="2" id="KW-1185">Reference proteome</keyword>
<protein>
    <recommendedName>
        <fullName evidence="3">DUF465 domain-containing protein</fullName>
    </recommendedName>
</protein>
<dbReference type="Proteomes" id="UP001484535">
    <property type="component" value="Unassembled WGS sequence"/>
</dbReference>
<reference evidence="1 2" key="1">
    <citation type="submission" date="2024-05" db="EMBL/GenBank/DDBJ databases">
        <authorList>
            <person name="Park S."/>
        </authorList>
    </citation>
    <scope>NUCLEOTIDE SEQUENCE [LARGE SCALE GENOMIC DNA]</scope>
    <source>
        <strain evidence="1 2">DGU5</strain>
    </source>
</reference>